<keyword evidence="2" id="KW-1185">Reference proteome</keyword>
<name>A0ABV3X3N7_9FIRM</name>
<evidence type="ECO:0008006" key="3">
    <source>
        <dbReference type="Google" id="ProtNLM"/>
    </source>
</evidence>
<evidence type="ECO:0000313" key="2">
    <source>
        <dbReference type="Proteomes" id="UP001559623"/>
    </source>
</evidence>
<protein>
    <recommendedName>
        <fullName evidence="3">Flagellar protein FliT</fullName>
    </recommendedName>
</protein>
<organism evidence="1 2">
    <name type="scientific">Selenomonas sputigena</name>
    <dbReference type="NCBI Taxonomy" id="69823"/>
    <lineage>
        <taxon>Bacteria</taxon>
        <taxon>Bacillati</taxon>
        <taxon>Bacillota</taxon>
        <taxon>Negativicutes</taxon>
        <taxon>Selenomonadales</taxon>
        <taxon>Selenomonadaceae</taxon>
        <taxon>Selenomonas</taxon>
    </lineage>
</organism>
<gene>
    <name evidence="1" type="ORF">QCO44_04070</name>
</gene>
<sequence>MPDLQASLAENMQAYFLLSEEMLKFLKEDDVDRFLELERQRAVIFERMEEQELDAFKATGEGQALLERLKPIEMQLIYSTKVWLNKARAQNDTVRSYEVRGFNPSGHLLNREL</sequence>
<dbReference type="EMBL" id="JARVLH010000002">
    <property type="protein sequence ID" value="MEX5284821.1"/>
    <property type="molecule type" value="Genomic_DNA"/>
</dbReference>
<dbReference type="Proteomes" id="UP001559623">
    <property type="component" value="Unassembled WGS sequence"/>
</dbReference>
<reference evidence="1 2" key="1">
    <citation type="submission" date="2023-04" db="EMBL/GenBank/DDBJ databases">
        <title>Genome Sequence of Selenomonas sputigena ATCC 33150.</title>
        <authorList>
            <person name="Miller D.P."/>
            <person name="Anvari S."/>
            <person name="Polson S.W."/>
            <person name="Macdonald M."/>
            <person name="Mcdowell J.V."/>
        </authorList>
    </citation>
    <scope>NUCLEOTIDE SEQUENCE [LARGE SCALE GENOMIC DNA]</scope>
    <source>
        <strain evidence="1 2">ATCC 33150</strain>
    </source>
</reference>
<evidence type="ECO:0000313" key="1">
    <source>
        <dbReference type="EMBL" id="MEX5284821.1"/>
    </source>
</evidence>
<comment type="caution">
    <text evidence="1">The sequence shown here is derived from an EMBL/GenBank/DDBJ whole genome shotgun (WGS) entry which is preliminary data.</text>
</comment>
<dbReference type="RefSeq" id="WP_368846542.1">
    <property type="nucleotide sequence ID" value="NZ_CP194411.1"/>
</dbReference>
<accession>A0ABV3X3N7</accession>
<proteinExistence type="predicted"/>